<dbReference type="PANTHER" id="PTHR45859">
    <property type="entry name" value="TRANSLATION INITIATION FACTOR EIF-2B SUBUNIT BETA"/>
    <property type="match status" value="1"/>
</dbReference>
<dbReference type="Pfam" id="PF01008">
    <property type="entry name" value="IF-2B"/>
    <property type="match status" value="1"/>
</dbReference>
<dbReference type="EMBL" id="JAFCMP010000514">
    <property type="protein sequence ID" value="KAG5178526.1"/>
    <property type="molecule type" value="Genomic_DNA"/>
</dbReference>
<reference evidence="10" key="1">
    <citation type="submission" date="2021-02" db="EMBL/GenBank/DDBJ databases">
        <title>First Annotated Genome of the Yellow-green Alga Tribonema minus.</title>
        <authorList>
            <person name="Mahan K.M."/>
        </authorList>
    </citation>
    <scope>NUCLEOTIDE SEQUENCE</scope>
    <source>
        <strain evidence="10">UTEX B ZZ1240</strain>
    </source>
</reference>
<keyword evidence="11" id="KW-1185">Reference proteome</keyword>
<evidence type="ECO:0000256" key="3">
    <source>
        <dbReference type="ARBA" id="ARBA00022490"/>
    </source>
</evidence>
<comment type="subunit">
    <text evidence="8">Component of the translation initiation factor 2B (eIF2B) complex which is a heterodecamer of two sets of five different subunits: alpha, beta, gamma, delta and epsilon. Subunits alpha, beta and delta comprise a regulatory subcomplex and subunits epsilon and gamma comprise a catalytic subcomplex. Within the complex, the hexameric regulatory complex resides at the center, with the two heterodimeric catalytic subcomplexes bound on opposite sides.</text>
</comment>
<keyword evidence="4 10" id="KW-0396">Initiation factor</keyword>
<dbReference type="GO" id="GO:0005829">
    <property type="term" value="C:cytosol"/>
    <property type="evidence" value="ECO:0007669"/>
    <property type="project" value="UniProtKB-SubCell"/>
</dbReference>
<dbReference type="PANTHER" id="PTHR45859:SF1">
    <property type="entry name" value="TRANSLATION INITIATION FACTOR EIF-2B SUBUNIT BETA"/>
    <property type="match status" value="1"/>
</dbReference>
<protein>
    <recommendedName>
        <fullName evidence="6">Translation initiation factor eIF2B subunit beta</fullName>
    </recommendedName>
    <alternativeName>
        <fullName evidence="7">eIF2B GDP-GTP exchange factor subunit beta</fullName>
    </alternativeName>
</protein>
<dbReference type="Proteomes" id="UP000664859">
    <property type="component" value="Unassembled WGS sequence"/>
</dbReference>
<dbReference type="SUPFAM" id="SSF100950">
    <property type="entry name" value="NagB/RpiA/CoA transferase-like"/>
    <property type="match status" value="1"/>
</dbReference>
<comment type="subcellular location">
    <subcellularLocation>
        <location evidence="1">Cytoplasm</location>
        <location evidence="1">Cytosol</location>
    </subcellularLocation>
</comment>
<keyword evidence="5" id="KW-0648">Protein biosynthesis</keyword>
<evidence type="ECO:0000313" key="11">
    <source>
        <dbReference type="Proteomes" id="UP000664859"/>
    </source>
</evidence>
<organism evidence="10 11">
    <name type="scientific">Tribonema minus</name>
    <dbReference type="NCBI Taxonomy" id="303371"/>
    <lineage>
        <taxon>Eukaryota</taxon>
        <taxon>Sar</taxon>
        <taxon>Stramenopiles</taxon>
        <taxon>Ochrophyta</taxon>
        <taxon>PX clade</taxon>
        <taxon>Xanthophyceae</taxon>
        <taxon>Tribonematales</taxon>
        <taxon>Tribonemataceae</taxon>
        <taxon>Tribonema</taxon>
    </lineage>
</organism>
<evidence type="ECO:0000256" key="6">
    <source>
        <dbReference type="ARBA" id="ARBA00044122"/>
    </source>
</evidence>
<dbReference type="InterPro" id="IPR051855">
    <property type="entry name" value="eIF2B_beta_subunit"/>
</dbReference>
<dbReference type="InterPro" id="IPR042529">
    <property type="entry name" value="IF_2B-like_C"/>
</dbReference>
<evidence type="ECO:0000256" key="4">
    <source>
        <dbReference type="ARBA" id="ARBA00022540"/>
    </source>
</evidence>
<comment type="similarity">
    <text evidence="2 9">Belongs to the eIF-2B alpha/beta/delta subunits family.</text>
</comment>
<evidence type="ECO:0000256" key="7">
    <source>
        <dbReference type="ARBA" id="ARBA00044228"/>
    </source>
</evidence>
<dbReference type="Gene3D" id="3.40.50.10470">
    <property type="entry name" value="Translation initiation factor eif-2b, domain 2"/>
    <property type="match status" value="1"/>
</dbReference>
<keyword evidence="3" id="KW-0963">Cytoplasm</keyword>
<evidence type="ECO:0000256" key="8">
    <source>
        <dbReference type="ARBA" id="ARBA00046432"/>
    </source>
</evidence>
<evidence type="ECO:0000256" key="2">
    <source>
        <dbReference type="ARBA" id="ARBA00007251"/>
    </source>
</evidence>
<accession>A0A836CBW3</accession>
<evidence type="ECO:0000256" key="1">
    <source>
        <dbReference type="ARBA" id="ARBA00004514"/>
    </source>
</evidence>
<sequence>MERERSDRSARRTASGNFDPSVVGVRTFLKNWPIVLSQMEKLSVSLKRRQVSGPYHCAKATLELLRYTVGTCKWATAAQLMELIRAVGRELIAAKPSELAVGNVVRRVLFVIREEYTAKLRQAEDAAASGAAAAAAAEVSVPSLETVLGGEQLEADFSAPLPDLKQLIIEGLNELKAELEEMNSVICERAAETIHANEVVLTLGRSATVEQFLLAAADHYRKARLTFSVIVAEAAPGLRGHELARALAAAGIETTVISDSAVFAIMARVNKVIMPTHAVVANGGLVAGCGSYMIALAAKELSVPVVCVTGLYKLCPLFPHDQDTFNCLLAPSAVLPYEDTELAESIEVLNPAYDYIPPELVDLYMTNIGGHQPSYIYRLLAEYYHRDDYILAPEFEG</sequence>
<evidence type="ECO:0000313" key="10">
    <source>
        <dbReference type="EMBL" id="KAG5178526.1"/>
    </source>
</evidence>
<evidence type="ECO:0000256" key="9">
    <source>
        <dbReference type="RuleBase" id="RU003814"/>
    </source>
</evidence>
<dbReference type="InterPro" id="IPR037171">
    <property type="entry name" value="NagB/RpiA_transferase-like"/>
</dbReference>
<dbReference type="GO" id="GO:0005851">
    <property type="term" value="C:eukaryotic translation initiation factor 2B complex"/>
    <property type="evidence" value="ECO:0007669"/>
    <property type="project" value="TreeGrafter"/>
</dbReference>
<dbReference type="OrthoDB" id="269919at2759"/>
<comment type="caution">
    <text evidence="10">The sequence shown here is derived from an EMBL/GenBank/DDBJ whole genome shotgun (WGS) entry which is preliminary data.</text>
</comment>
<dbReference type="AlphaFoldDB" id="A0A836CBW3"/>
<proteinExistence type="inferred from homology"/>
<dbReference type="GO" id="GO:0003743">
    <property type="term" value="F:translation initiation factor activity"/>
    <property type="evidence" value="ECO:0007669"/>
    <property type="project" value="UniProtKB-KW"/>
</dbReference>
<dbReference type="InterPro" id="IPR000649">
    <property type="entry name" value="IF-2B-related"/>
</dbReference>
<name>A0A836CBW3_9STRA</name>
<evidence type="ECO:0000256" key="5">
    <source>
        <dbReference type="ARBA" id="ARBA00022917"/>
    </source>
</evidence>
<gene>
    <name evidence="10" type="ORF">JKP88DRAFT_196235</name>
</gene>
<dbReference type="GO" id="GO:0005085">
    <property type="term" value="F:guanyl-nucleotide exchange factor activity"/>
    <property type="evidence" value="ECO:0007669"/>
    <property type="project" value="TreeGrafter"/>
</dbReference>